<name>A0A919PAA4_9CELL</name>
<dbReference type="Pfam" id="PF13231">
    <property type="entry name" value="PMT_2"/>
    <property type="match status" value="1"/>
</dbReference>
<feature type="transmembrane region" description="Helical" evidence="9">
    <location>
        <begin position="150"/>
        <end position="169"/>
    </location>
</feature>
<feature type="transmembrane region" description="Helical" evidence="9">
    <location>
        <begin position="300"/>
        <end position="320"/>
    </location>
</feature>
<feature type="transmembrane region" description="Helical" evidence="9">
    <location>
        <begin position="387"/>
        <end position="405"/>
    </location>
</feature>
<comment type="caution">
    <text evidence="11">The sequence shown here is derived from an EMBL/GenBank/DDBJ whole genome shotgun (WGS) entry which is preliminary data.</text>
</comment>
<keyword evidence="2" id="KW-1003">Cell membrane</keyword>
<keyword evidence="4" id="KW-0808">Transferase</keyword>
<keyword evidence="5 9" id="KW-0812">Transmembrane</keyword>
<evidence type="ECO:0000256" key="8">
    <source>
        <dbReference type="SAM" id="MobiDB-lite"/>
    </source>
</evidence>
<evidence type="ECO:0000256" key="5">
    <source>
        <dbReference type="ARBA" id="ARBA00022692"/>
    </source>
</evidence>
<dbReference type="PANTHER" id="PTHR33908">
    <property type="entry name" value="MANNOSYLTRANSFERASE YKCB-RELATED"/>
    <property type="match status" value="1"/>
</dbReference>
<dbReference type="GO" id="GO:0005886">
    <property type="term" value="C:plasma membrane"/>
    <property type="evidence" value="ECO:0007669"/>
    <property type="project" value="UniProtKB-SubCell"/>
</dbReference>
<keyword evidence="3" id="KW-0328">Glycosyltransferase</keyword>
<evidence type="ECO:0000256" key="2">
    <source>
        <dbReference type="ARBA" id="ARBA00022475"/>
    </source>
</evidence>
<accession>A0A919PAA4</accession>
<dbReference type="InterPro" id="IPR050297">
    <property type="entry name" value="LipidA_mod_glycosyltrf_83"/>
</dbReference>
<reference evidence="11" key="1">
    <citation type="submission" date="2021-01" db="EMBL/GenBank/DDBJ databases">
        <title>Whole genome shotgun sequence of Cellulomonas pakistanensis NBRC 110800.</title>
        <authorList>
            <person name="Komaki H."/>
            <person name="Tamura T."/>
        </authorList>
    </citation>
    <scope>NUCLEOTIDE SEQUENCE</scope>
    <source>
        <strain evidence="11">NBRC 110800</strain>
    </source>
</reference>
<evidence type="ECO:0000256" key="4">
    <source>
        <dbReference type="ARBA" id="ARBA00022679"/>
    </source>
</evidence>
<feature type="transmembrane region" description="Helical" evidence="9">
    <location>
        <begin position="122"/>
        <end position="138"/>
    </location>
</feature>
<keyword evidence="7 9" id="KW-0472">Membrane</keyword>
<keyword evidence="12" id="KW-1185">Reference proteome</keyword>
<sequence>MTSTLQRPPVRPEPPEAAPAPRPRRATRARLRARALNYAWLAPALVLSAVVQLVNLGGSPQRIDDEGTYTAQAWAIGAFGEIAHYTYWYDHPPVGWIQIAGWTGLTGAFDRYDVAVLAGREAMVAFTLAAAALLWALARRLGLGRPAATAALLVFTLSPLALQFHRSVYLDNVATPWLLGAFLLATARRNQLAAHAGAAAAFGVAVLSKETFLLALPLLAWLLWRYAAPSTRRYTLTVASSVLVLIGASYLVLATVKGELLPGADRVSLVDGVMFQLADRDSSGSPLDAGSLVSRTLGQWWQLDPVLIVAGLVSGVAALAVRRLRPFALLLLGLTAVLLRPGGYVPVPYVIVLLPLAALLVAGVTDAAVRRVRHPRGTGTAGRGLRLAWVAGVAAAAVVAVPLWGGQLRGFLRADLDEPMRQAQDWVETNVPRGSTLVVDDAMWVDLVRAGFDRDDVLWYYKVDTDPAVAALLPNGWQDVDYVITTDSMRTFPTAFPQVSETIANSQVVASFGEGSTQVDVRRVDPAGLASADATTAASREARARAGADLARNPGLTLQGDTRALLESGMVDSRILLALASRLQTADVTVADFPISLGEGDAVRRQVLVTAEDGSAAGATTAAWFADLDGPAAPDASAVADGGVRVTYSVAEPAGLLPGVG</sequence>
<keyword evidence="6 9" id="KW-1133">Transmembrane helix</keyword>
<dbReference type="AlphaFoldDB" id="A0A919PAA4"/>
<dbReference type="InterPro" id="IPR038731">
    <property type="entry name" value="RgtA/B/C-like"/>
</dbReference>
<evidence type="ECO:0000259" key="10">
    <source>
        <dbReference type="Pfam" id="PF13231"/>
    </source>
</evidence>
<evidence type="ECO:0000256" key="9">
    <source>
        <dbReference type="SAM" id="Phobius"/>
    </source>
</evidence>
<evidence type="ECO:0000256" key="6">
    <source>
        <dbReference type="ARBA" id="ARBA00022989"/>
    </source>
</evidence>
<evidence type="ECO:0000256" key="3">
    <source>
        <dbReference type="ARBA" id="ARBA00022676"/>
    </source>
</evidence>
<dbReference type="Proteomes" id="UP000642125">
    <property type="component" value="Unassembled WGS sequence"/>
</dbReference>
<proteinExistence type="predicted"/>
<protein>
    <recommendedName>
        <fullName evidence="10">Glycosyltransferase RgtA/B/C/D-like domain-containing protein</fullName>
    </recommendedName>
</protein>
<dbReference type="RefSeq" id="WP_203668512.1">
    <property type="nucleotide sequence ID" value="NZ_BONO01000012.1"/>
</dbReference>
<dbReference type="PANTHER" id="PTHR33908:SF11">
    <property type="entry name" value="MEMBRANE PROTEIN"/>
    <property type="match status" value="1"/>
</dbReference>
<comment type="subcellular location">
    <subcellularLocation>
        <location evidence="1">Cell membrane</location>
        <topology evidence="1">Multi-pass membrane protein</topology>
    </subcellularLocation>
</comment>
<evidence type="ECO:0000313" key="11">
    <source>
        <dbReference type="EMBL" id="GIG36493.1"/>
    </source>
</evidence>
<gene>
    <name evidence="11" type="ORF">Cpa01nite_18740</name>
</gene>
<feature type="transmembrane region" description="Helical" evidence="9">
    <location>
        <begin position="198"/>
        <end position="224"/>
    </location>
</feature>
<dbReference type="EMBL" id="BONO01000012">
    <property type="protein sequence ID" value="GIG36493.1"/>
    <property type="molecule type" value="Genomic_DNA"/>
</dbReference>
<feature type="transmembrane region" description="Helical" evidence="9">
    <location>
        <begin position="236"/>
        <end position="256"/>
    </location>
</feature>
<feature type="transmembrane region" description="Helical" evidence="9">
    <location>
        <begin position="35"/>
        <end position="54"/>
    </location>
</feature>
<feature type="transmembrane region" description="Helical" evidence="9">
    <location>
        <begin position="349"/>
        <end position="367"/>
    </location>
</feature>
<dbReference type="GO" id="GO:0016763">
    <property type="term" value="F:pentosyltransferase activity"/>
    <property type="evidence" value="ECO:0007669"/>
    <property type="project" value="TreeGrafter"/>
</dbReference>
<evidence type="ECO:0000313" key="12">
    <source>
        <dbReference type="Proteomes" id="UP000642125"/>
    </source>
</evidence>
<feature type="compositionally biased region" description="Pro residues" evidence="8">
    <location>
        <begin position="9"/>
        <end position="21"/>
    </location>
</feature>
<evidence type="ECO:0000256" key="7">
    <source>
        <dbReference type="ARBA" id="ARBA00023136"/>
    </source>
</evidence>
<dbReference type="GO" id="GO:0009103">
    <property type="term" value="P:lipopolysaccharide biosynthetic process"/>
    <property type="evidence" value="ECO:0007669"/>
    <property type="project" value="UniProtKB-ARBA"/>
</dbReference>
<organism evidence="11 12">
    <name type="scientific">Cellulomonas pakistanensis</name>
    <dbReference type="NCBI Taxonomy" id="992287"/>
    <lineage>
        <taxon>Bacteria</taxon>
        <taxon>Bacillati</taxon>
        <taxon>Actinomycetota</taxon>
        <taxon>Actinomycetes</taxon>
        <taxon>Micrococcales</taxon>
        <taxon>Cellulomonadaceae</taxon>
        <taxon>Cellulomonas</taxon>
    </lineage>
</organism>
<feature type="region of interest" description="Disordered" evidence="8">
    <location>
        <begin position="1"/>
        <end position="25"/>
    </location>
</feature>
<feature type="domain" description="Glycosyltransferase RgtA/B/C/D-like" evidence="10">
    <location>
        <begin position="90"/>
        <end position="249"/>
    </location>
</feature>
<evidence type="ECO:0000256" key="1">
    <source>
        <dbReference type="ARBA" id="ARBA00004651"/>
    </source>
</evidence>